<dbReference type="Proteomes" id="UP001368500">
    <property type="component" value="Unassembled WGS sequence"/>
</dbReference>
<gene>
    <name evidence="5" type="ORF">AACH11_04755</name>
</gene>
<keyword evidence="6" id="KW-1185">Reference proteome</keyword>
<protein>
    <submittedName>
        <fullName evidence="5">Efflux RND transporter periplasmic adaptor subunit</fullName>
    </submittedName>
</protein>
<dbReference type="EMBL" id="JBBUTF010000004">
    <property type="protein sequence ID" value="MEK8025272.1"/>
    <property type="molecule type" value="Genomic_DNA"/>
</dbReference>
<dbReference type="Pfam" id="PF25973">
    <property type="entry name" value="BSH_CzcB"/>
    <property type="match status" value="1"/>
</dbReference>
<dbReference type="InterPro" id="IPR006143">
    <property type="entry name" value="RND_pump_MFP"/>
</dbReference>
<evidence type="ECO:0000256" key="2">
    <source>
        <dbReference type="SAM" id="Coils"/>
    </source>
</evidence>
<dbReference type="PANTHER" id="PTHR30469:SF18">
    <property type="entry name" value="RESISTANCE-NODULATION-CELL DIVISION (RND) EFFLUX MEMBRANE FUSION PROTEIN-RELATED"/>
    <property type="match status" value="1"/>
</dbReference>
<accession>A0ABU9B5W6</accession>
<comment type="caution">
    <text evidence="5">The sequence shown here is derived from an EMBL/GenBank/DDBJ whole genome shotgun (WGS) entry which is preliminary data.</text>
</comment>
<evidence type="ECO:0000256" key="1">
    <source>
        <dbReference type="ARBA" id="ARBA00009477"/>
    </source>
</evidence>
<name>A0ABU9B5W6_9BURK</name>
<keyword evidence="2" id="KW-0175">Coiled coil</keyword>
<dbReference type="InterPro" id="IPR058647">
    <property type="entry name" value="BSH_CzcB-like"/>
</dbReference>
<proteinExistence type="inferred from homology"/>
<dbReference type="Gene3D" id="2.40.30.170">
    <property type="match status" value="1"/>
</dbReference>
<dbReference type="PANTHER" id="PTHR30469">
    <property type="entry name" value="MULTIDRUG RESISTANCE PROTEIN MDTA"/>
    <property type="match status" value="1"/>
</dbReference>
<feature type="compositionally biased region" description="Low complexity" evidence="3">
    <location>
        <begin position="337"/>
        <end position="353"/>
    </location>
</feature>
<dbReference type="Gene3D" id="2.40.50.100">
    <property type="match status" value="1"/>
</dbReference>
<dbReference type="NCBIfam" id="TIGR01730">
    <property type="entry name" value="RND_mfp"/>
    <property type="match status" value="1"/>
</dbReference>
<dbReference type="Gene3D" id="2.40.420.20">
    <property type="match status" value="1"/>
</dbReference>
<organism evidence="5 6">
    <name type="scientific">Pseudaquabacterium rugosum</name>
    <dbReference type="NCBI Taxonomy" id="2984194"/>
    <lineage>
        <taxon>Bacteria</taxon>
        <taxon>Pseudomonadati</taxon>
        <taxon>Pseudomonadota</taxon>
        <taxon>Betaproteobacteria</taxon>
        <taxon>Burkholderiales</taxon>
        <taxon>Sphaerotilaceae</taxon>
        <taxon>Pseudaquabacterium</taxon>
    </lineage>
</organism>
<reference evidence="5 6" key="1">
    <citation type="submission" date="2024-04" db="EMBL/GenBank/DDBJ databases">
        <title>Novel species of the genus Ideonella isolated from streams.</title>
        <authorList>
            <person name="Lu H."/>
        </authorList>
    </citation>
    <scope>NUCLEOTIDE SEQUENCE [LARGE SCALE GENOMIC DNA]</scope>
    <source>
        <strain evidence="5 6">BYS139W</strain>
    </source>
</reference>
<evidence type="ECO:0000313" key="5">
    <source>
        <dbReference type="EMBL" id="MEK8025272.1"/>
    </source>
</evidence>
<feature type="coiled-coil region" evidence="2">
    <location>
        <begin position="61"/>
        <end position="115"/>
    </location>
</feature>
<dbReference type="RefSeq" id="WP_341373058.1">
    <property type="nucleotide sequence ID" value="NZ_JBBUTF010000004.1"/>
</dbReference>
<sequence length="372" mass="38454">MPAVASRHEGLVEPLRQTTVAAQVAGAVVELRVQAGDRVRAGQLLLRLDAQAARQADAASLAQVEAARAQADLARRDLQRQQALQQRQFISAAALERAQAADSAAEAQLQAVQAQSRLTRTQSGWTEIRAPYDAVVAAVPVAIGDMALPGRPLLQLHDPRRLRVSAALPLSVLAGLAPDAVLAVEVGGRRLPVSRWQRLPQADGASLTQTLRAELPPDTLDLVPGMVARLLLPAPSVLLAPSASSLPRPPATAPAGAPVAGGAGPAAPTLWRIPADAAGIQLPLAAIVRRGELTAVQVLDGEGRPLLRQVRLGRADGERVLVLSGLRPGEQVRVPAPLPAVAAPPAGVTEAAAGTDPRDRSAGPARASGVAR</sequence>
<feature type="domain" description="CzcB-like barrel-sandwich hybrid" evidence="4">
    <location>
        <begin position="17"/>
        <end position="146"/>
    </location>
</feature>
<feature type="region of interest" description="Disordered" evidence="3">
    <location>
        <begin position="243"/>
        <end position="263"/>
    </location>
</feature>
<feature type="region of interest" description="Disordered" evidence="3">
    <location>
        <begin position="337"/>
        <end position="372"/>
    </location>
</feature>
<dbReference type="Gene3D" id="1.10.287.470">
    <property type="entry name" value="Helix hairpin bin"/>
    <property type="match status" value="1"/>
</dbReference>
<evidence type="ECO:0000313" key="6">
    <source>
        <dbReference type="Proteomes" id="UP001368500"/>
    </source>
</evidence>
<evidence type="ECO:0000256" key="3">
    <source>
        <dbReference type="SAM" id="MobiDB-lite"/>
    </source>
</evidence>
<dbReference type="SUPFAM" id="SSF111369">
    <property type="entry name" value="HlyD-like secretion proteins"/>
    <property type="match status" value="1"/>
</dbReference>
<comment type="similarity">
    <text evidence="1">Belongs to the membrane fusion protein (MFP) (TC 8.A.1) family.</text>
</comment>
<evidence type="ECO:0000259" key="4">
    <source>
        <dbReference type="Pfam" id="PF25973"/>
    </source>
</evidence>